<dbReference type="Proteomes" id="UP000254084">
    <property type="component" value="Unassembled WGS sequence"/>
</dbReference>
<accession>A0A379JZP4</accession>
<keyword evidence="1" id="KW-0472">Membrane</keyword>
<keyword evidence="1" id="KW-0812">Transmembrane</keyword>
<proteinExistence type="predicted"/>
<sequence>MKNFLLIFMPAAIFATGVLWLLVRSMGFYQAAPNELVQAFQIAPFVLGPALSAQLTLMLLRLTAKVDHQSNGQS</sequence>
<gene>
    <name evidence="2" type="ORF">NCTC10860_00113</name>
</gene>
<evidence type="ECO:0000313" key="2">
    <source>
        <dbReference type="EMBL" id="SUD57910.1"/>
    </source>
</evidence>
<reference evidence="2 3" key="1">
    <citation type="submission" date="2018-06" db="EMBL/GenBank/DDBJ databases">
        <authorList>
            <consortium name="Pathogen Informatics"/>
            <person name="Doyle S."/>
        </authorList>
    </citation>
    <scope>NUCLEOTIDE SEQUENCE [LARGE SCALE GENOMIC DNA]</scope>
    <source>
        <strain evidence="2 3">NCTC10860</strain>
    </source>
</reference>
<dbReference type="EMBL" id="UGUW01000001">
    <property type="protein sequence ID" value="SUD57910.1"/>
    <property type="molecule type" value="Genomic_DNA"/>
</dbReference>
<dbReference type="AlphaFoldDB" id="A0A379JZP4"/>
<evidence type="ECO:0000313" key="3">
    <source>
        <dbReference type="Proteomes" id="UP000254084"/>
    </source>
</evidence>
<name>A0A379JZP4_ECTOL</name>
<keyword evidence="1" id="KW-1133">Transmembrane helix</keyword>
<protein>
    <submittedName>
        <fullName evidence="2">Uncharacterized protein</fullName>
    </submittedName>
</protein>
<feature type="transmembrane region" description="Helical" evidence="1">
    <location>
        <begin position="37"/>
        <end position="60"/>
    </location>
</feature>
<evidence type="ECO:0000256" key="1">
    <source>
        <dbReference type="SAM" id="Phobius"/>
    </source>
</evidence>
<organism evidence="2 3">
    <name type="scientific">Ectopseudomonas oleovorans</name>
    <name type="common">Pseudomonas oleovorans</name>
    <dbReference type="NCBI Taxonomy" id="301"/>
    <lineage>
        <taxon>Bacteria</taxon>
        <taxon>Pseudomonadati</taxon>
        <taxon>Pseudomonadota</taxon>
        <taxon>Gammaproteobacteria</taxon>
        <taxon>Pseudomonadales</taxon>
        <taxon>Pseudomonadaceae</taxon>
        <taxon>Ectopseudomonas</taxon>
    </lineage>
</organism>